<dbReference type="VEuPathDB" id="VectorBase:ISCI005876"/>
<sequence>MTPGTSVPLLAGHSEGSHSFKTSEESPDPATATRKRASGPAQDLRELCSPLGFGVSMLKLDYPLPLLQPRSLLEAMTDLFACPELFVSEKDGRCARTLQVTCVYAEYRPSGISLMVQLRPEAFSVGSYLQLRARGKASLYLVKYAEEYDVELPAGCVRDVNGKPWFELCGTVTLSCRTTGFRAVIKFLAKSIPQSEA</sequence>
<dbReference type="Pfam" id="PF01237">
    <property type="entry name" value="Oxysterol_BP"/>
    <property type="match status" value="1"/>
</dbReference>
<dbReference type="OrthoDB" id="6494175at2759"/>
<dbReference type="SUPFAM" id="SSF144000">
    <property type="entry name" value="Oxysterol-binding protein-like"/>
    <property type="match status" value="1"/>
</dbReference>
<dbReference type="PANTHER" id="PTHR10972">
    <property type="entry name" value="OXYSTEROL-BINDING PROTEIN-RELATED"/>
    <property type="match status" value="1"/>
</dbReference>
<dbReference type="VEuPathDB" id="VectorBase:ISCP_019689"/>
<dbReference type="HOGENOM" id="CLU_1385564_0_0_1"/>
<dbReference type="InterPro" id="IPR037239">
    <property type="entry name" value="OSBP_sf"/>
</dbReference>
<dbReference type="STRING" id="6945.B7PQB8"/>
<dbReference type="InParanoid" id="B7PQB8"/>
<name>B7PQB8_IXOSC</name>
<dbReference type="GO" id="GO:0005829">
    <property type="term" value="C:cytosol"/>
    <property type="evidence" value="ECO:0000318"/>
    <property type="project" value="GO_Central"/>
</dbReference>
<dbReference type="GO" id="GO:0016020">
    <property type="term" value="C:membrane"/>
    <property type="evidence" value="ECO:0000318"/>
    <property type="project" value="GO_Central"/>
</dbReference>
<dbReference type="InterPro" id="IPR000648">
    <property type="entry name" value="Oxysterol-bd"/>
</dbReference>
<dbReference type="Gene3D" id="2.40.160.120">
    <property type="match status" value="1"/>
</dbReference>
<reference evidence="2 4" key="1">
    <citation type="submission" date="2008-03" db="EMBL/GenBank/DDBJ databases">
        <title>Annotation of Ixodes scapularis.</title>
        <authorList>
            <consortium name="Ixodes scapularis Genome Project Consortium"/>
            <person name="Caler E."/>
            <person name="Hannick L.I."/>
            <person name="Bidwell S."/>
            <person name="Joardar V."/>
            <person name="Thiagarajan M."/>
            <person name="Amedeo P."/>
            <person name="Galinsky K.J."/>
            <person name="Schobel S."/>
            <person name="Inman J."/>
            <person name="Hostetler J."/>
            <person name="Miller J."/>
            <person name="Hammond M."/>
            <person name="Megy K."/>
            <person name="Lawson D."/>
            <person name="Kodira C."/>
            <person name="Sutton G."/>
            <person name="Meyer J."/>
            <person name="Hill C.A."/>
            <person name="Birren B."/>
            <person name="Nene V."/>
            <person name="Collins F."/>
            <person name="Alarcon-Chaidez F."/>
            <person name="Wikel S."/>
            <person name="Strausberg R."/>
        </authorList>
    </citation>
    <scope>NUCLEOTIDE SEQUENCE [LARGE SCALE GENOMIC DNA]</scope>
    <source>
        <strain evidence="4">Wikel</strain>
        <strain evidence="2">Wikel colony</strain>
    </source>
</reference>
<evidence type="ECO:0000256" key="1">
    <source>
        <dbReference type="SAM" id="MobiDB-lite"/>
    </source>
</evidence>
<dbReference type="AlphaFoldDB" id="B7PQB8"/>
<dbReference type="VEuPathDB" id="VectorBase:ISCW005876"/>
<reference evidence="3" key="2">
    <citation type="submission" date="2020-05" db="UniProtKB">
        <authorList>
            <consortium name="EnsemblMetazoa"/>
        </authorList>
    </citation>
    <scope>IDENTIFICATION</scope>
    <source>
        <strain evidence="3">wikel</strain>
    </source>
</reference>
<dbReference type="EnsemblMetazoa" id="ISCW005876-RA">
    <property type="protein sequence ID" value="ISCW005876-PA"/>
    <property type="gene ID" value="ISCW005876"/>
</dbReference>
<proteinExistence type="predicted"/>
<dbReference type="Proteomes" id="UP000001555">
    <property type="component" value="Unassembled WGS sequence"/>
</dbReference>
<dbReference type="PaxDb" id="6945-B7PQB8"/>
<accession>B7PQB8</accession>
<dbReference type="EMBL" id="DS764184">
    <property type="protein sequence ID" value="EEC08790.1"/>
    <property type="molecule type" value="Genomic_DNA"/>
</dbReference>
<gene>
    <name evidence="2" type="ORF">IscW_ISCW005876</name>
</gene>
<organism>
    <name type="scientific">Ixodes scapularis</name>
    <name type="common">Black-legged tick</name>
    <name type="synonym">Deer tick</name>
    <dbReference type="NCBI Taxonomy" id="6945"/>
    <lineage>
        <taxon>Eukaryota</taxon>
        <taxon>Metazoa</taxon>
        <taxon>Ecdysozoa</taxon>
        <taxon>Arthropoda</taxon>
        <taxon>Chelicerata</taxon>
        <taxon>Arachnida</taxon>
        <taxon>Acari</taxon>
        <taxon>Parasitiformes</taxon>
        <taxon>Ixodida</taxon>
        <taxon>Ixodoidea</taxon>
        <taxon>Ixodidae</taxon>
        <taxon>Ixodinae</taxon>
        <taxon>Ixodes</taxon>
    </lineage>
</organism>
<dbReference type="EMBL" id="ABJB010554212">
    <property type="status" value="NOT_ANNOTATED_CDS"/>
    <property type="molecule type" value="Genomic_DNA"/>
</dbReference>
<evidence type="ECO:0000313" key="3">
    <source>
        <dbReference type="EnsemblMetazoa" id="ISCW005876-PA"/>
    </source>
</evidence>
<dbReference type="GO" id="GO:0032934">
    <property type="term" value="F:sterol binding"/>
    <property type="evidence" value="ECO:0000318"/>
    <property type="project" value="GO_Central"/>
</dbReference>
<feature type="region of interest" description="Disordered" evidence="1">
    <location>
        <begin position="1"/>
        <end position="41"/>
    </location>
</feature>
<evidence type="ECO:0000313" key="2">
    <source>
        <dbReference type="EMBL" id="EEC08790.1"/>
    </source>
</evidence>
<feature type="compositionally biased region" description="Basic and acidic residues" evidence="1">
    <location>
        <begin position="15"/>
        <end position="24"/>
    </location>
</feature>
<dbReference type="EMBL" id="ABJB010472130">
    <property type="status" value="NOT_ANNOTATED_CDS"/>
    <property type="molecule type" value="Genomic_DNA"/>
</dbReference>
<dbReference type="GO" id="GO:0005794">
    <property type="term" value="C:Golgi apparatus"/>
    <property type="evidence" value="ECO:0000318"/>
    <property type="project" value="GO_Central"/>
</dbReference>
<keyword evidence="4" id="KW-1185">Reference proteome</keyword>
<evidence type="ECO:0000313" key="4">
    <source>
        <dbReference type="Proteomes" id="UP000001555"/>
    </source>
</evidence>
<protein>
    <submittedName>
        <fullName evidence="2 3">Oxysterol-binding protein, putative</fullName>
    </submittedName>
</protein>
<dbReference type="PANTHER" id="PTHR10972:SF200">
    <property type="entry name" value="OXYSTEROL-BINDING PROTEIN-RELATED PROTEIN 9"/>
    <property type="match status" value="1"/>
</dbReference>